<dbReference type="PANTHER" id="PTHR23534:SF1">
    <property type="entry name" value="MAJOR FACILITATOR SUPERFAMILY PROTEIN"/>
    <property type="match status" value="1"/>
</dbReference>
<gene>
    <name evidence="5" type="ORF">NYF23_05935</name>
</gene>
<evidence type="ECO:0000256" key="3">
    <source>
        <dbReference type="ARBA" id="ARBA00023136"/>
    </source>
</evidence>
<keyword evidence="2 4" id="KW-1133">Transmembrane helix</keyword>
<evidence type="ECO:0000256" key="1">
    <source>
        <dbReference type="ARBA" id="ARBA00022692"/>
    </source>
</evidence>
<feature type="transmembrane region" description="Helical" evidence="4">
    <location>
        <begin position="209"/>
        <end position="232"/>
    </location>
</feature>
<feature type="transmembrane region" description="Helical" evidence="4">
    <location>
        <begin position="279"/>
        <end position="299"/>
    </location>
</feature>
<keyword evidence="3 4" id="KW-0472">Membrane</keyword>
<accession>A0ABY5TQN9</accession>
<dbReference type="PANTHER" id="PTHR23534">
    <property type="entry name" value="MFS PERMEASE"/>
    <property type="match status" value="1"/>
</dbReference>
<protein>
    <submittedName>
        <fullName evidence="5">MFS transporter</fullName>
    </submittedName>
</protein>
<feature type="transmembrane region" description="Helical" evidence="4">
    <location>
        <begin position="366"/>
        <end position="386"/>
    </location>
</feature>
<dbReference type="InterPro" id="IPR036259">
    <property type="entry name" value="MFS_trans_sf"/>
</dbReference>
<sequence length="399" mass="41970">MQNTTANGFTNVWILTLSNALAASIMALMILVGSLVGSDLAPAAEWATLPLALTICGTAAGIVPATKVMQRLGRKQGLWAFMGLGIIACAIAIVALEQRSFSLFCLAAVLLGTTNSALQQVRFAAMESVAPESGASAASIVMLGGILAAFVGPELAVLGAHMTAVDYQGSFWLGALSITCGALLLGAYKPVPLETISKPIAAGSLRTILCGRGFVLAVASGAVAFVVMSFVMTGTPISMHHTYGHSLVDTKWVIQSHIAAMFLPSLIAPLLFRWLGIRGLMTAGLACYGATIGIGYYDISVNGFWLQLVLLGVGWNFLFVAGTALLPTSYKESDRFKAQAFNDSTVFSLQALASLSAGWALNLISWQQMLLLCTIPISLMLLTLAWDLTRSARFSGEGH</sequence>
<evidence type="ECO:0000313" key="6">
    <source>
        <dbReference type="Proteomes" id="UP001059934"/>
    </source>
</evidence>
<keyword evidence="1 4" id="KW-0812">Transmembrane</keyword>
<feature type="transmembrane region" description="Helical" evidence="4">
    <location>
        <begin position="12"/>
        <end position="35"/>
    </location>
</feature>
<organism evidence="5 6">
    <name type="scientific">SAR92 clade bacterium H455</name>
    <dbReference type="NCBI Taxonomy" id="2974818"/>
    <lineage>
        <taxon>Bacteria</taxon>
        <taxon>Pseudomonadati</taxon>
        <taxon>Pseudomonadota</taxon>
        <taxon>Gammaproteobacteria</taxon>
        <taxon>Cellvibrionales</taxon>
        <taxon>Porticoccaceae</taxon>
        <taxon>SAR92 clade</taxon>
    </lineage>
</organism>
<feature type="transmembrane region" description="Helical" evidence="4">
    <location>
        <begin position="305"/>
        <end position="328"/>
    </location>
</feature>
<feature type="transmembrane region" description="Helical" evidence="4">
    <location>
        <begin position="47"/>
        <end position="65"/>
    </location>
</feature>
<evidence type="ECO:0000256" key="2">
    <source>
        <dbReference type="ARBA" id="ARBA00022989"/>
    </source>
</evidence>
<dbReference type="Pfam" id="PF07690">
    <property type="entry name" value="MFS_1"/>
    <property type="match status" value="1"/>
</dbReference>
<keyword evidence="6" id="KW-1185">Reference proteome</keyword>
<feature type="transmembrane region" description="Helical" evidence="4">
    <location>
        <begin position="77"/>
        <end position="95"/>
    </location>
</feature>
<dbReference type="Proteomes" id="UP001059934">
    <property type="component" value="Chromosome"/>
</dbReference>
<dbReference type="SUPFAM" id="SSF103473">
    <property type="entry name" value="MFS general substrate transporter"/>
    <property type="match status" value="1"/>
</dbReference>
<evidence type="ECO:0000256" key="4">
    <source>
        <dbReference type="SAM" id="Phobius"/>
    </source>
</evidence>
<reference evidence="5" key="1">
    <citation type="submission" date="2022-08" db="EMBL/GenBank/DDBJ databases">
        <title>Catabolic pathway analysis in culturable SAR92 clade bacteria reveals their overlooked roles in DMSP degradation in coastal seas.</title>
        <authorList>
            <person name="He X."/>
            <person name="Zhang X."/>
            <person name="Zhang Y."/>
        </authorList>
    </citation>
    <scope>NUCLEOTIDE SEQUENCE</scope>
    <source>
        <strain evidence="5">H455</strain>
    </source>
</reference>
<evidence type="ECO:0000313" key="5">
    <source>
        <dbReference type="EMBL" id="UVW36147.1"/>
    </source>
</evidence>
<feature type="transmembrane region" description="Helical" evidence="4">
    <location>
        <begin position="101"/>
        <end position="118"/>
    </location>
</feature>
<proteinExistence type="predicted"/>
<dbReference type="EMBL" id="CP103416">
    <property type="protein sequence ID" value="UVW36147.1"/>
    <property type="molecule type" value="Genomic_DNA"/>
</dbReference>
<feature type="transmembrane region" description="Helical" evidence="4">
    <location>
        <begin position="171"/>
        <end position="188"/>
    </location>
</feature>
<dbReference type="Gene3D" id="1.20.1250.20">
    <property type="entry name" value="MFS general substrate transporter like domains"/>
    <property type="match status" value="1"/>
</dbReference>
<name>A0ABY5TQN9_9GAMM</name>
<dbReference type="InterPro" id="IPR011701">
    <property type="entry name" value="MFS"/>
</dbReference>
<feature type="transmembrane region" description="Helical" evidence="4">
    <location>
        <begin position="130"/>
        <end position="151"/>
    </location>
</feature>